<dbReference type="GO" id="GO:0031261">
    <property type="term" value="C:DNA replication preinitiation complex"/>
    <property type="evidence" value="ECO:0007669"/>
    <property type="project" value="TreeGrafter"/>
</dbReference>
<gene>
    <name evidence="10" type="ORF">BCR38DRAFT_422395</name>
</gene>
<keyword evidence="6 8" id="KW-0131">Cell cycle</keyword>
<evidence type="ECO:0000256" key="2">
    <source>
        <dbReference type="ARBA" id="ARBA00007276"/>
    </source>
</evidence>
<dbReference type="AlphaFoldDB" id="A0A1Y2E9H4"/>
<reference evidence="10 11" key="1">
    <citation type="submission" date="2016-07" db="EMBL/GenBank/DDBJ databases">
        <title>Pervasive Adenine N6-methylation of Active Genes in Fungi.</title>
        <authorList>
            <consortium name="DOE Joint Genome Institute"/>
            <person name="Mondo S.J."/>
            <person name="Dannebaum R.O."/>
            <person name="Kuo R.C."/>
            <person name="Labutti K."/>
            <person name="Haridas S."/>
            <person name="Kuo A."/>
            <person name="Salamov A."/>
            <person name="Ahrendt S.R."/>
            <person name="Lipzen A."/>
            <person name="Sullivan W."/>
            <person name="Andreopoulos W.B."/>
            <person name="Clum A."/>
            <person name="Lindquist E."/>
            <person name="Daum C."/>
            <person name="Ramamoorthy G.K."/>
            <person name="Gryganskyi A."/>
            <person name="Culley D."/>
            <person name="Magnuson J.K."/>
            <person name="James T.Y."/>
            <person name="O'Malley M.A."/>
            <person name="Stajich J.E."/>
            <person name="Spatafora J.W."/>
            <person name="Visel A."/>
            <person name="Grigoriev I.V."/>
        </authorList>
    </citation>
    <scope>NUCLEOTIDE SEQUENCE [LARGE SCALE GENOMIC DNA]</scope>
    <source>
        <strain evidence="10 11">CBS 129021</strain>
    </source>
</reference>
<evidence type="ECO:0000256" key="7">
    <source>
        <dbReference type="ARBA" id="ARBA00025253"/>
    </source>
</evidence>
<keyword evidence="4 8" id="KW-0235">DNA replication</keyword>
<comment type="subcellular location">
    <subcellularLocation>
        <location evidence="1 8">Nucleus</location>
    </subcellularLocation>
</comment>
<dbReference type="EMBL" id="MCFJ01000003">
    <property type="protein sequence ID" value="ORY68199.1"/>
    <property type="molecule type" value="Genomic_DNA"/>
</dbReference>
<evidence type="ECO:0000256" key="1">
    <source>
        <dbReference type="ARBA" id="ARBA00004123"/>
    </source>
</evidence>
<comment type="caution">
    <text evidence="10">The sequence shown here is derived from an EMBL/GenBank/DDBJ whole genome shotgun (WGS) entry which is preliminary data.</text>
</comment>
<evidence type="ECO:0000256" key="6">
    <source>
        <dbReference type="ARBA" id="ARBA00023306"/>
    </source>
</evidence>
<feature type="compositionally biased region" description="Basic and acidic residues" evidence="9">
    <location>
        <begin position="320"/>
        <end position="331"/>
    </location>
</feature>
<dbReference type="FunCoup" id="A0A1Y2E9H4">
    <property type="interactions" value="49"/>
</dbReference>
<dbReference type="InterPro" id="IPR040203">
    <property type="entry name" value="Sld2"/>
</dbReference>
<proteinExistence type="inferred from homology"/>
<evidence type="ECO:0000256" key="9">
    <source>
        <dbReference type="SAM" id="MobiDB-lite"/>
    </source>
</evidence>
<comment type="function">
    <text evidence="7 8">Has a role in the initiation of DNA replication. Required at S-phase checkpoint.</text>
</comment>
<feature type="compositionally biased region" description="Basic and acidic residues" evidence="9">
    <location>
        <begin position="16"/>
        <end position="26"/>
    </location>
</feature>
<feature type="compositionally biased region" description="Basic residues" evidence="9">
    <location>
        <begin position="441"/>
        <end position="452"/>
    </location>
</feature>
<dbReference type="GO" id="GO:1902977">
    <property type="term" value="P:mitotic DNA replication preinitiation complex assembly"/>
    <property type="evidence" value="ECO:0007669"/>
    <property type="project" value="TreeGrafter"/>
</dbReference>
<feature type="region of interest" description="Disordered" evidence="9">
    <location>
        <begin position="38"/>
        <end position="242"/>
    </location>
</feature>
<evidence type="ECO:0000313" key="10">
    <source>
        <dbReference type="EMBL" id="ORY68199.1"/>
    </source>
</evidence>
<dbReference type="PANTHER" id="PTHR28124:SF1">
    <property type="entry name" value="DNA REPLICATION REGULATOR SLD2"/>
    <property type="match status" value="1"/>
</dbReference>
<evidence type="ECO:0000313" key="11">
    <source>
        <dbReference type="Proteomes" id="UP000193689"/>
    </source>
</evidence>
<feature type="compositionally biased region" description="Basic and acidic residues" evidence="9">
    <location>
        <begin position="38"/>
        <end position="55"/>
    </location>
</feature>
<dbReference type="Gene3D" id="1.10.10.1460">
    <property type="match status" value="1"/>
</dbReference>
<feature type="region of interest" description="Disordered" evidence="9">
    <location>
        <begin position="250"/>
        <end position="269"/>
    </location>
</feature>
<comment type="similarity">
    <text evidence="2 8">Belongs to the SLD2 family.</text>
</comment>
<dbReference type="GO" id="GO:0003688">
    <property type="term" value="F:DNA replication origin binding"/>
    <property type="evidence" value="ECO:0007669"/>
    <property type="project" value="TreeGrafter"/>
</dbReference>
<feature type="compositionally biased region" description="Polar residues" evidence="9">
    <location>
        <begin position="232"/>
        <end position="242"/>
    </location>
</feature>
<accession>A0A1Y2E9H4</accession>
<sequence>MPDLVEHQRVLSTMDESERQKYEAKSQELRADLKRFEGDWARRNDGKKPGREDIKQNPVIAQKYKRYNQVRDILSGKIAPPPTKDNTRARKRKSEEPTTHTLANRTRPAETPSRSQRKNTDLLDGPETPSLRKLFSPALPSSIGPTPQKDGRVLGLFDLLSENEESTPSKSQHEVPGDPSTRIQATPSKRKHAEIDEEDVIKPGRTPVSSSKRAMLDTFMTPLKNRDANLETGKTPTTVSRLQFATPSFLRRAPPPSLDPNGAFVSPAPLRLPRKPIVRGLSSVVASLRKMEEERLDEDLEALREMENDAGPAQTAQASKADDEIQAHDSQAEVPQLLGGFDDEGLYDSEPEKQVGRDGQPLRVYTKKGQKRTTRKVNMRPTRSKRPVQSMAEASDNEDDEVVPETQFDATKQNGEPPLDVASDSDFNGSADESADEGKTAKPKAKKPKKKQTKESEKKQGTINKAVKMVSAMAHQNFKKLKLKNNGAKGGPGFGSRFRRRR</sequence>
<evidence type="ECO:0000256" key="4">
    <source>
        <dbReference type="ARBA" id="ARBA00022705"/>
    </source>
</evidence>
<feature type="region of interest" description="Disordered" evidence="9">
    <location>
        <begin position="303"/>
        <end position="464"/>
    </location>
</feature>
<dbReference type="Proteomes" id="UP000193689">
    <property type="component" value="Unassembled WGS sequence"/>
</dbReference>
<dbReference type="RefSeq" id="XP_040718486.1">
    <property type="nucleotide sequence ID" value="XM_040859519.1"/>
</dbReference>
<dbReference type="GO" id="GO:0006270">
    <property type="term" value="P:DNA replication initiation"/>
    <property type="evidence" value="ECO:0007669"/>
    <property type="project" value="UniProtKB-UniRule"/>
</dbReference>
<dbReference type="OrthoDB" id="8775810at2759"/>
<dbReference type="PANTHER" id="PTHR28124">
    <property type="entry name" value="DNA REPLICATION REGULATOR SLD2"/>
    <property type="match status" value="1"/>
</dbReference>
<keyword evidence="11" id="KW-1185">Reference proteome</keyword>
<feature type="region of interest" description="Disordered" evidence="9">
    <location>
        <begin position="478"/>
        <end position="502"/>
    </location>
</feature>
<dbReference type="Pfam" id="PF11719">
    <property type="entry name" value="Drc1-Sld2"/>
    <property type="match status" value="1"/>
</dbReference>
<feature type="compositionally biased region" description="Basic residues" evidence="9">
    <location>
        <begin position="365"/>
        <end position="386"/>
    </location>
</feature>
<dbReference type="InterPro" id="IPR021110">
    <property type="entry name" value="DNA_rep_checkpnt_protein"/>
</dbReference>
<dbReference type="GO" id="GO:0003697">
    <property type="term" value="F:single-stranded DNA binding"/>
    <property type="evidence" value="ECO:0007669"/>
    <property type="project" value="TreeGrafter"/>
</dbReference>
<feature type="region of interest" description="Disordered" evidence="9">
    <location>
        <begin position="1"/>
        <end position="26"/>
    </location>
</feature>
<evidence type="ECO:0000256" key="8">
    <source>
        <dbReference type="RuleBase" id="RU367067"/>
    </source>
</evidence>
<keyword evidence="5 8" id="KW-0539">Nucleus</keyword>
<feature type="compositionally biased region" description="Basic and acidic residues" evidence="9">
    <location>
        <begin position="85"/>
        <end position="98"/>
    </location>
</feature>
<dbReference type="InParanoid" id="A0A1Y2E9H4"/>
<protein>
    <recommendedName>
        <fullName evidence="3 8">DNA replication regulator SLD2</fullName>
    </recommendedName>
</protein>
<dbReference type="GeneID" id="63775731"/>
<name>A0A1Y2E9H4_9PEZI</name>
<organism evidence="10 11">
    <name type="scientific">Pseudomassariella vexata</name>
    <dbReference type="NCBI Taxonomy" id="1141098"/>
    <lineage>
        <taxon>Eukaryota</taxon>
        <taxon>Fungi</taxon>
        <taxon>Dikarya</taxon>
        <taxon>Ascomycota</taxon>
        <taxon>Pezizomycotina</taxon>
        <taxon>Sordariomycetes</taxon>
        <taxon>Xylariomycetidae</taxon>
        <taxon>Amphisphaeriales</taxon>
        <taxon>Pseudomassariaceae</taxon>
        <taxon>Pseudomassariella</taxon>
    </lineage>
</organism>
<evidence type="ECO:0000256" key="3">
    <source>
        <dbReference type="ARBA" id="ARBA00018363"/>
    </source>
</evidence>
<evidence type="ECO:0000256" key="5">
    <source>
        <dbReference type="ARBA" id="ARBA00023242"/>
    </source>
</evidence>
<dbReference type="GO" id="GO:0000727">
    <property type="term" value="P:double-strand break repair via break-induced replication"/>
    <property type="evidence" value="ECO:0007669"/>
    <property type="project" value="TreeGrafter"/>
</dbReference>